<dbReference type="Proteomes" id="UP000828941">
    <property type="component" value="Chromosome 5"/>
</dbReference>
<sequence>MASASSSDLLPQPTLSLDPFSFDDNQIKKKVVETHIPGDENYDVASLFNVAENIIKNSTQTADTYLLEMTSKPARDKYHAHQTTMTILYELERSQWGSKVAITLAAFAMEYGNFWHLAQIQSTTAALGKSLALLNGGFVVNRLQGIETQKPDLTELNNLVKTVLQVTEYITELEKLSSVGYDQGKLPELFDAIQEIPVVVYWLVITIAVCATHIAFHLGDSEYKPELSEFDGKLRCILTNLTEHVAEIRKKIDDAASRKISLLPSGTNIINPFTYLGQRKNFFYCGKISIDLTDEVSPSRIVPLVNRKSFPDDFLFGTATSAYQIEGAIQERGESAWDHFTRTNPDKIKDGSNGDIACDALSHIEEDIKLMKDMNMKAYRFCISWPRLIPTGKPRDGVNEEGVASYNRLINLLLANDLTPFVTLFHVDRPQALEEEYGGFLSRSMVDDFKDFAKVCFDKFGDRVKHWITLNEPFVYCYTGYVMGIFPPCRCSNPDKDPYVVAHNLLLAHAAAVLEYRNNENSENGEIGITLDSPWTIPYAKGDPDKYAAERALDFILGWFMNPLKNGEYPESMQKRVKERLPKFSEGDKVQVQGSFDFIGINYYTAKFAAHRYPLSPDVPSYDSDTGVLLTCKSSFNKLLLDKYYSRS</sequence>
<evidence type="ECO:0000313" key="2">
    <source>
        <dbReference type="Proteomes" id="UP000828941"/>
    </source>
</evidence>
<name>A0ACB9PBC9_BAUVA</name>
<gene>
    <name evidence="1" type="ORF">L6164_012846</name>
</gene>
<reference evidence="1 2" key="1">
    <citation type="journal article" date="2022" name="DNA Res.">
        <title>Chromosomal-level genome assembly of the orchid tree Bauhinia variegata (Leguminosae; Cercidoideae) supports the allotetraploid origin hypothesis of Bauhinia.</title>
        <authorList>
            <person name="Zhong Y."/>
            <person name="Chen Y."/>
            <person name="Zheng D."/>
            <person name="Pang J."/>
            <person name="Liu Y."/>
            <person name="Luo S."/>
            <person name="Meng S."/>
            <person name="Qian L."/>
            <person name="Wei D."/>
            <person name="Dai S."/>
            <person name="Zhou R."/>
        </authorList>
    </citation>
    <scope>NUCLEOTIDE SEQUENCE [LARGE SCALE GENOMIC DNA]</scope>
    <source>
        <strain evidence="1">BV-YZ2020</strain>
    </source>
</reference>
<comment type="caution">
    <text evidence="1">The sequence shown here is derived from an EMBL/GenBank/DDBJ whole genome shotgun (WGS) entry which is preliminary data.</text>
</comment>
<proteinExistence type="predicted"/>
<protein>
    <submittedName>
        <fullName evidence="1">Uncharacterized protein</fullName>
    </submittedName>
</protein>
<dbReference type="EMBL" id="CM039430">
    <property type="protein sequence ID" value="KAI4345748.1"/>
    <property type="molecule type" value="Genomic_DNA"/>
</dbReference>
<keyword evidence="2" id="KW-1185">Reference proteome</keyword>
<evidence type="ECO:0000313" key="1">
    <source>
        <dbReference type="EMBL" id="KAI4345748.1"/>
    </source>
</evidence>
<organism evidence="1 2">
    <name type="scientific">Bauhinia variegata</name>
    <name type="common">Purple orchid tree</name>
    <name type="synonym">Phanera variegata</name>
    <dbReference type="NCBI Taxonomy" id="167791"/>
    <lineage>
        <taxon>Eukaryota</taxon>
        <taxon>Viridiplantae</taxon>
        <taxon>Streptophyta</taxon>
        <taxon>Embryophyta</taxon>
        <taxon>Tracheophyta</taxon>
        <taxon>Spermatophyta</taxon>
        <taxon>Magnoliopsida</taxon>
        <taxon>eudicotyledons</taxon>
        <taxon>Gunneridae</taxon>
        <taxon>Pentapetalae</taxon>
        <taxon>rosids</taxon>
        <taxon>fabids</taxon>
        <taxon>Fabales</taxon>
        <taxon>Fabaceae</taxon>
        <taxon>Cercidoideae</taxon>
        <taxon>Cercideae</taxon>
        <taxon>Bauhiniinae</taxon>
        <taxon>Bauhinia</taxon>
    </lineage>
</organism>
<accession>A0ACB9PBC9</accession>